<dbReference type="GO" id="GO:0009103">
    <property type="term" value="P:lipopolysaccharide biosynthetic process"/>
    <property type="evidence" value="ECO:0007669"/>
    <property type="project" value="TreeGrafter"/>
</dbReference>
<name>A0A7C1T0N5_UNCW3</name>
<protein>
    <submittedName>
        <fullName evidence="3">Glycosyltransferase</fullName>
    </submittedName>
</protein>
<keyword evidence="1 3" id="KW-0808">Transferase</keyword>
<dbReference type="PANTHER" id="PTHR46401:SF2">
    <property type="entry name" value="GLYCOSYLTRANSFERASE WBBK-RELATED"/>
    <property type="match status" value="1"/>
</dbReference>
<dbReference type="Gene3D" id="3.40.50.2000">
    <property type="entry name" value="Glycogen Phosphorylase B"/>
    <property type="match status" value="2"/>
</dbReference>
<proteinExistence type="predicted"/>
<evidence type="ECO:0000256" key="1">
    <source>
        <dbReference type="ARBA" id="ARBA00022679"/>
    </source>
</evidence>
<gene>
    <name evidence="3" type="ORF">ENP94_01920</name>
</gene>
<dbReference type="EMBL" id="DSLG01000002">
    <property type="protein sequence ID" value="HEA86751.1"/>
    <property type="molecule type" value="Genomic_DNA"/>
</dbReference>
<accession>A0A7C1T0N5</accession>
<evidence type="ECO:0000313" key="3">
    <source>
        <dbReference type="EMBL" id="HEA86751.1"/>
    </source>
</evidence>
<evidence type="ECO:0000259" key="2">
    <source>
        <dbReference type="Pfam" id="PF00534"/>
    </source>
</evidence>
<feature type="domain" description="Glycosyl transferase family 1" evidence="2">
    <location>
        <begin position="172"/>
        <end position="315"/>
    </location>
</feature>
<dbReference type="InterPro" id="IPR001296">
    <property type="entry name" value="Glyco_trans_1"/>
</dbReference>
<comment type="caution">
    <text evidence="3">The sequence shown here is derived from an EMBL/GenBank/DDBJ whole genome shotgun (WGS) entry which is preliminary data.</text>
</comment>
<organism evidence="3">
    <name type="scientific">candidate division WOR-3 bacterium</name>
    <dbReference type="NCBI Taxonomy" id="2052148"/>
    <lineage>
        <taxon>Bacteria</taxon>
        <taxon>Bacteria division WOR-3</taxon>
    </lineage>
</organism>
<dbReference type="PANTHER" id="PTHR46401">
    <property type="entry name" value="GLYCOSYLTRANSFERASE WBBK-RELATED"/>
    <property type="match status" value="1"/>
</dbReference>
<dbReference type="GO" id="GO:0016757">
    <property type="term" value="F:glycosyltransferase activity"/>
    <property type="evidence" value="ECO:0007669"/>
    <property type="project" value="InterPro"/>
</dbReference>
<dbReference type="Pfam" id="PF00534">
    <property type="entry name" value="Glycos_transf_1"/>
    <property type="match status" value="1"/>
</dbReference>
<reference evidence="3" key="1">
    <citation type="journal article" date="2020" name="mSystems">
        <title>Genome- and Community-Level Interaction Insights into Carbon Utilization and Element Cycling Functions of Hydrothermarchaeota in Hydrothermal Sediment.</title>
        <authorList>
            <person name="Zhou Z."/>
            <person name="Liu Y."/>
            <person name="Xu W."/>
            <person name="Pan J."/>
            <person name="Luo Z.H."/>
            <person name="Li M."/>
        </authorList>
    </citation>
    <scope>NUCLEOTIDE SEQUENCE [LARGE SCALE GENOMIC DNA]</scope>
    <source>
        <strain evidence="3">SpSt-265</strain>
    </source>
</reference>
<dbReference type="AlphaFoldDB" id="A0A7C1T0N5"/>
<sequence length="345" mass="38722">MKVLIGSFSSIKILGGGVDIQIASTARVLKTKNIEIELFNPWKKYNLTDYDFFHLFAAHNGTYHLGRSIKMLGAKFVLTPVFYSTHHNLQLRLNALASGILRKMGGIWTETQFCRELCQMADLILVNTEAERNLITRGLRIDAAKTAKVPNGVDKSFFYASPERFVQEFGIKDFVLYVGHIGLGRKNLLPLLKILDKKSIPSVIIGPVLNTNYARRCLEIIERSRSIKLLSTVEHDSEILKSAYAACDTFILPSLFETPGLAALEAGIAGAKVCITKYGGTQEYFGDYANYLNPYSPASIESALEKSLNMPKTHALRDHIYNNYTWEQCGEELIKNYKKLLNNQA</sequence>
<dbReference type="SUPFAM" id="SSF53756">
    <property type="entry name" value="UDP-Glycosyltransferase/glycogen phosphorylase"/>
    <property type="match status" value="1"/>
</dbReference>
<dbReference type="CDD" id="cd03801">
    <property type="entry name" value="GT4_PimA-like"/>
    <property type="match status" value="1"/>
</dbReference>